<evidence type="ECO:0000256" key="3">
    <source>
        <dbReference type="ARBA" id="ARBA00022737"/>
    </source>
</evidence>
<dbReference type="GO" id="GO:0051295">
    <property type="term" value="P:establishment of meiotic spindle localization"/>
    <property type="evidence" value="ECO:0007669"/>
    <property type="project" value="TreeGrafter"/>
</dbReference>
<evidence type="ECO:0000256" key="4">
    <source>
        <dbReference type="ARBA" id="ARBA00022860"/>
    </source>
</evidence>
<evidence type="ECO:0000313" key="8">
    <source>
        <dbReference type="Proteomes" id="UP000481153"/>
    </source>
</evidence>
<dbReference type="Pfam" id="PF00612">
    <property type="entry name" value="IQ"/>
    <property type="match status" value="3"/>
</dbReference>
<evidence type="ECO:0000313" key="7">
    <source>
        <dbReference type="EMBL" id="KAF0745689.1"/>
    </source>
</evidence>
<evidence type="ECO:0000256" key="5">
    <source>
        <dbReference type="SAM" id="Coils"/>
    </source>
</evidence>
<proteinExistence type="predicted"/>
<reference evidence="7 8" key="1">
    <citation type="submission" date="2019-07" db="EMBL/GenBank/DDBJ databases">
        <title>Genomics analysis of Aphanomyces spp. identifies a new class of oomycete effector associated with host adaptation.</title>
        <authorList>
            <person name="Gaulin E."/>
        </authorList>
    </citation>
    <scope>NUCLEOTIDE SEQUENCE [LARGE SCALE GENOMIC DNA]</scope>
    <source>
        <strain evidence="7 8">ATCC 201684</strain>
    </source>
</reference>
<dbReference type="CDD" id="cd23767">
    <property type="entry name" value="IQCD"/>
    <property type="match status" value="1"/>
</dbReference>
<dbReference type="SMART" id="SM00015">
    <property type="entry name" value="IQ"/>
    <property type="match status" value="4"/>
</dbReference>
<dbReference type="EMBL" id="VJMJ01000001">
    <property type="protein sequence ID" value="KAF0745689.1"/>
    <property type="molecule type" value="Genomic_DNA"/>
</dbReference>
<dbReference type="InterPro" id="IPR051185">
    <property type="entry name" value="ASPM"/>
</dbReference>
<dbReference type="VEuPathDB" id="FungiDB:AeMF1_001379"/>
<evidence type="ECO:0000256" key="6">
    <source>
        <dbReference type="SAM" id="MobiDB-lite"/>
    </source>
</evidence>
<dbReference type="GO" id="GO:0005516">
    <property type="term" value="F:calmodulin binding"/>
    <property type="evidence" value="ECO:0007669"/>
    <property type="project" value="UniProtKB-KW"/>
</dbReference>
<feature type="compositionally biased region" description="Low complexity" evidence="6">
    <location>
        <begin position="47"/>
        <end position="69"/>
    </location>
</feature>
<feature type="compositionally biased region" description="Basic residues" evidence="6">
    <location>
        <begin position="1"/>
        <end position="11"/>
    </location>
</feature>
<accession>A0A6G0XY69</accession>
<keyword evidence="2" id="KW-0963">Cytoplasm</keyword>
<organism evidence="7 8">
    <name type="scientific">Aphanomyces euteiches</name>
    <dbReference type="NCBI Taxonomy" id="100861"/>
    <lineage>
        <taxon>Eukaryota</taxon>
        <taxon>Sar</taxon>
        <taxon>Stramenopiles</taxon>
        <taxon>Oomycota</taxon>
        <taxon>Saprolegniomycetes</taxon>
        <taxon>Saprolegniales</taxon>
        <taxon>Verrucalvaceae</taxon>
        <taxon>Aphanomyces</taxon>
    </lineage>
</organism>
<keyword evidence="4" id="KW-0112">Calmodulin-binding</keyword>
<protein>
    <recommendedName>
        <fullName evidence="9">Calmodulin</fullName>
    </recommendedName>
</protein>
<feature type="region of interest" description="Disordered" evidence="6">
    <location>
        <begin position="1"/>
        <end position="87"/>
    </location>
</feature>
<gene>
    <name evidence="7" type="ORF">Ae201684_000140</name>
</gene>
<comment type="caution">
    <text evidence="7">The sequence shown here is derived from an EMBL/GenBank/DDBJ whole genome shotgun (WGS) entry which is preliminary data.</text>
</comment>
<dbReference type="GO" id="GO:0000922">
    <property type="term" value="C:spindle pole"/>
    <property type="evidence" value="ECO:0007669"/>
    <property type="project" value="TreeGrafter"/>
</dbReference>
<evidence type="ECO:0000256" key="1">
    <source>
        <dbReference type="ARBA" id="ARBA00004496"/>
    </source>
</evidence>
<keyword evidence="8" id="KW-1185">Reference proteome</keyword>
<feature type="coiled-coil region" evidence="5">
    <location>
        <begin position="427"/>
        <end position="454"/>
    </location>
</feature>
<name>A0A6G0XY69_9STRA</name>
<dbReference type="Gene3D" id="1.20.5.190">
    <property type="match status" value="2"/>
</dbReference>
<dbReference type="PROSITE" id="PS50096">
    <property type="entry name" value="IQ"/>
    <property type="match status" value="4"/>
</dbReference>
<sequence>MPRSPPHRPKSNKNDQTTLPRGWNDNVTESRIPQYDGLKDKHGGLAPKISPPKYTSSTKKTRPTTTSPTQEQQRASAKRQDSHGSIVKAPAHRGNITYEADMPGNGGMELDVLKAIILREDYISRLAELSRSESPYAVVGSMANTLDLIRLTTVEVVEAIATWRKRQTKHMPFKWNGINYLVKIPSDLDFLEECDVMRRWLGFSMTRNPFVMPENLDARSVVFEPGRPTSPSVDSDPFMAIGGIPVAPAVSTPSASTRSPPRQKTAYETRIINDDELVPRPKPVAAQTTIQGQPKPKTTFVLPSQIGDLDVLRIREAEKLLLEEEALCGRYKRDLDGRVVPEAVANQQAKTASIRHHHVATAPPSAIEPNQPPVIPVVRSSSANDAIIPSKGNEKLTGNIKQAGMLAPPTKLSMQGRLRMPMHRSRGAKMEEDLEKSIIANKQLEERIAALRDAISKAEVPSTEASDSPRAIDSDAALEKLKCDLASQVDQFERKKREIFRKQEAMEAFKNAQMTAVENARMAELLRRKQMDEAQILAEKTKLVQIHMATKIQKIVRGVIARREYKTIRIRYTIASTYIEAVVRGFLARRRVYKLFARRKAAIQIQRMVRGLLARNATRLERLAQKQRRASVVIQKMYRGRLGRKRMKNYRALISAKLKFIYLTEHLSSEELAEMGRLLCAYAKHPESKYTIKPSHVVLGLVRILKSSCESCLCNEDQQRLSLPIHEVRWMEGGQYLRRARALLRTLHTIATSAGRLLLPLSAETLALMRAYKHDCEFTLEHFSMQGVIAKTTSTLFQMIQALNTISEAQHIFLPPKPFLAVSLAEYADDDRAESNKCDLEDHHSDRQFVPLALIQDCPSRPRPLLIVLSRDVPGYAKELLVNNMMTTFPGLFLRINTPSSIHIDTIQQTFNAGYSVLFDADIGLSIGQQRKFLGQFSIVSKALRPTPLSIMIQGSLGNRVGPQGTLGVSDLDLRLLFDGEAKRHAQLAANGLLALTDGSMFDEMIRTSQEDCPHIGLVLVMEAILILLTPTQRYTSPESATSAVTWRLSRRLLAAPQLFADKLLALDLRQIPADNTMVLKEYIEHGEWPVVNTSHGSLMYRLALYTHAIISFAIHTHRHGGCAMPISRSKPLPGLFSSVITVTDPTSYDPQYKVITAKLACAILEDVRVYRESKKINDRYHIITLYRDCHRVYVSCYDPLTSNLWKADIPETDMNALLAPNSIEVLQNKKPPKNPKELYKQIVGYCALSKPKGKDPTVQLELRPRARRLCRHARKIHGHFATITVSEMSLGHLRLDVHVHDTYSAWTSSWAVHVNDDELQYLKMNATDPIEWKAYDEMDVEIMHRYVLDRLQVEHSCLTLPFIHRQTAKPPHTTEAPAAMRVRVRKHGGSGRFLLRQVVVSPLTKVTWVVSVFEITWTRALRLEAYRPDTSEAMKLNITYREREELLLSSFKRQKKRPRPAAISSPLWLQCILNRVTIANDAIKLDTELDSGVFQLCYFPDIYSSTEPKVNRSVRIIFRVVLVHLTNDEDVGLHLFIYLPRISATHLLVLSDSEVQSIVDIPWPCTLFETRQRAIRALLPCCVYDTNEKLVRLENAACFVKYSTLVSPVIQVAPASPQAPQEDEPPPEVRPLTPADLDLLHNTVLLLDGVDKLVLLYDIAKQLHSGSYKCNGTLLVVTATMTAYLKHIVEPNKPGLPDIHRSIDCFDLALEIYHPEISRHCVVHIDGMQDLREVTGPDQAHLIGSNTFHEWLHHIMTNRLDRSISDDGTFTVSLVRSRLYSQYKATPVNTVMEENAVQNDHLLIDQRHKRGVKLLSKAKHIRGHAVIFTVFDLTEAPEDAARRALHVHLRLDGYIAATSQKLSIWVRDAVLVEAVGSHVELLEAGNEQALAQHLIDLMDLEMAVDNTTVERLFVKEIVVAPSAISSENDSPRHRTTPRTSPPCLFKTFRTVGGEKVLMSIRDTSAATPDLPLRIDFYQPSSSLSTFLDVPKPLLKTLVATEPSMWTDKAQVQAALQTLLSFVSVSRVESECGTLLQVEWKTA</sequence>
<dbReference type="GO" id="GO:0007051">
    <property type="term" value="P:spindle organization"/>
    <property type="evidence" value="ECO:0007669"/>
    <property type="project" value="TreeGrafter"/>
</dbReference>
<feature type="compositionally biased region" description="Polar residues" evidence="6">
    <location>
        <begin position="14"/>
        <end position="31"/>
    </location>
</feature>
<dbReference type="GO" id="GO:0005737">
    <property type="term" value="C:cytoplasm"/>
    <property type="evidence" value="ECO:0007669"/>
    <property type="project" value="UniProtKB-SubCell"/>
</dbReference>
<dbReference type="PANTHER" id="PTHR22706:SF1">
    <property type="entry name" value="ASSEMBLY FACTOR FOR SPINDLE MICROTUBULES"/>
    <property type="match status" value="1"/>
</dbReference>
<dbReference type="Proteomes" id="UP000481153">
    <property type="component" value="Unassembled WGS sequence"/>
</dbReference>
<evidence type="ECO:0008006" key="9">
    <source>
        <dbReference type="Google" id="ProtNLM"/>
    </source>
</evidence>
<dbReference type="GO" id="GO:0000278">
    <property type="term" value="P:mitotic cell cycle"/>
    <property type="evidence" value="ECO:0007669"/>
    <property type="project" value="TreeGrafter"/>
</dbReference>
<comment type="subcellular location">
    <subcellularLocation>
        <location evidence="1">Cytoplasm</location>
    </subcellularLocation>
</comment>
<dbReference type="InterPro" id="IPR000048">
    <property type="entry name" value="IQ_motif_EF-hand-BS"/>
</dbReference>
<evidence type="ECO:0000256" key="2">
    <source>
        <dbReference type="ARBA" id="ARBA00022490"/>
    </source>
</evidence>
<keyword evidence="3" id="KW-0677">Repeat</keyword>
<keyword evidence="5" id="KW-0175">Coiled coil</keyword>
<dbReference type="PANTHER" id="PTHR22706">
    <property type="entry name" value="ASSEMBLY FACTOR FOR SPINDLE MICROTUBULES"/>
    <property type="match status" value="1"/>
</dbReference>